<comment type="caution">
    <text evidence="1">The sequence shown here is derived from an EMBL/GenBank/DDBJ whole genome shotgun (WGS) entry which is preliminary data.</text>
</comment>
<sequence length="66" mass="7851">MSIVDGTWGSGAAPQEFVAWLLMREMHWSWDDYQKTPPYVRRFAFDFIQLEFDEQERRQAEAQHGG</sequence>
<accession>A0ABV7QG58</accession>
<dbReference type="EMBL" id="JBHRWI010000016">
    <property type="protein sequence ID" value="MFC3511000.1"/>
    <property type="molecule type" value="Genomic_DNA"/>
</dbReference>
<dbReference type="RefSeq" id="WP_377869967.1">
    <property type="nucleotide sequence ID" value="NZ_JBHMAY010000017.1"/>
</dbReference>
<evidence type="ECO:0000313" key="2">
    <source>
        <dbReference type="Proteomes" id="UP001595764"/>
    </source>
</evidence>
<protein>
    <submittedName>
        <fullName evidence="1">Uncharacterized protein</fullName>
    </submittedName>
</protein>
<organism evidence="1 2">
    <name type="scientific">Amycolatopsis halotolerans</name>
    <dbReference type="NCBI Taxonomy" id="330083"/>
    <lineage>
        <taxon>Bacteria</taxon>
        <taxon>Bacillati</taxon>
        <taxon>Actinomycetota</taxon>
        <taxon>Actinomycetes</taxon>
        <taxon>Pseudonocardiales</taxon>
        <taxon>Pseudonocardiaceae</taxon>
        <taxon>Amycolatopsis</taxon>
    </lineage>
</organism>
<evidence type="ECO:0000313" key="1">
    <source>
        <dbReference type="EMBL" id="MFC3511000.1"/>
    </source>
</evidence>
<gene>
    <name evidence="1" type="ORF">ACFORO_12560</name>
</gene>
<name>A0ABV7QG58_9PSEU</name>
<reference evidence="2" key="1">
    <citation type="journal article" date="2019" name="Int. J. Syst. Evol. Microbiol.">
        <title>The Global Catalogue of Microorganisms (GCM) 10K type strain sequencing project: providing services to taxonomists for standard genome sequencing and annotation.</title>
        <authorList>
            <consortium name="The Broad Institute Genomics Platform"/>
            <consortium name="The Broad Institute Genome Sequencing Center for Infectious Disease"/>
            <person name="Wu L."/>
            <person name="Ma J."/>
        </authorList>
    </citation>
    <scope>NUCLEOTIDE SEQUENCE [LARGE SCALE GENOMIC DNA]</scope>
    <source>
        <strain evidence="2">CGMCC 4.7682</strain>
    </source>
</reference>
<keyword evidence="2" id="KW-1185">Reference proteome</keyword>
<dbReference type="Proteomes" id="UP001595764">
    <property type="component" value="Unassembled WGS sequence"/>
</dbReference>
<proteinExistence type="predicted"/>